<dbReference type="PANTHER" id="PTHR43872:SF1">
    <property type="entry name" value="MONOOXYGENASE, PUTATIVE (AFU_ORTHOLOGUE AFUA_8G02570)-RELATED"/>
    <property type="match status" value="1"/>
</dbReference>
<evidence type="ECO:0000256" key="5">
    <source>
        <dbReference type="ARBA" id="ARBA00023002"/>
    </source>
</evidence>
<dbReference type="InterPro" id="IPR020946">
    <property type="entry name" value="Flavin_mOase-like"/>
</dbReference>
<dbReference type="InterPro" id="IPR051820">
    <property type="entry name" value="FAD-binding_MO"/>
</dbReference>
<comment type="caution">
    <text evidence="7">The sequence shown here is derived from an EMBL/GenBank/DDBJ whole genome shotgun (WGS) entry which is preliminary data.</text>
</comment>
<dbReference type="SUPFAM" id="SSF51905">
    <property type="entry name" value="FAD/NAD(P)-binding domain"/>
    <property type="match status" value="1"/>
</dbReference>
<dbReference type="InterPro" id="IPR036188">
    <property type="entry name" value="FAD/NAD-bd_sf"/>
</dbReference>
<accession>A0ABW3G415</accession>
<keyword evidence="4" id="KW-0274">FAD</keyword>
<dbReference type="Pfam" id="PF13450">
    <property type="entry name" value="NAD_binding_8"/>
    <property type="match status" value="1"/>
</dbReference>
<keyword evidence="3" id="KW-0285">Flavoprotein</keyword>
<keyword evidence="6 7" id="KW-0503">Monooxygenase</keyword>
<organism evidence="7 8">
    <name type="scientific">Saccharopolyspora rosea</name>
    <dbReference type="NCBI Taxonomy" id="524884"/>
    <lineage>
        <taxon>Bacteria</taxon>
        <taxon>Bacillati</taxon>
        <taxon>Actinomycetota</taxon>
        <taxon>Actinomycetes</taxon>
        <taxon>Pseudonocardiales</taxon>
        <taxon>Pseudonocardiaceae</taxon>
        <taxon>Saccharopolyspora</taxon>
    </lineage>
</organism>
<keyword evidence="5 7" id="KW-0560">Oxidoreductase</keyword>
<dbReference type="Pfam" id="PF00743">
    <property type="entry name" value="FMO-like"/>
    <property type="match status" value="1"/>
</dbReference>
<evidence type="ECO:0000256" key="2">
    <source>
        <dbReference type="ARBA" id="ARBA00010139"/>
    </source>
</evidence>
<comment type="similarity">
    <text evidence="2">Belongs to the FAD-binding monooxygenase family.</text>
</comment>
<reference evidence="8" key="1">
    <citation type="journal article" date="2019" name="Int. J. Syst. Evol. Microbiol.">
        <title>The Global Catalogue of Microorganisms (GCM) 10K type strain sequencing project: providing services to taxonomists for standard genome sequencing and annotation.</title>
        <authorList>
            <consortium name="The Broad Institute Genomics Platform"/>
            <consortium name="The Broad Institute Genome Sequencing Center for Infectious Disease"/>
            <person name="Wu L."/>
            <person name="Ma J."/>
        </authorList>
    </citation>
    <scope>NUCLEOTIDE SEQUENCE [LARGE SCALE GENOMIC DNA]</scope>
    <source>
        <strain evidence="8">CCUG 56401</strain>
    </source>
</reference>
<dbReference type="EMBL" id="JBHTIW010000039">
    <property type="protein sequence ID" value="MFD0923681.1"/>
    <property type="molecule type" value="Genomic_DNA"/>
</dbReference>
<evidence type="ECO:0000256" key="3">
    <source>
        <dbReference type="ARBA" id="ARBA00022630"/>
    </source>
</evidence>
<evidence type="ECO:0000313" key="8">
    <source>
        <dbReference type="Proteomes" id="UP001597018"/>
    </source>
</evidence>
<protein>
    <submittedName>
        <fullName evidence="7">Flavin-containing monooxygenase</fullName>
        <ecNumber evidence="7">1.14.13.-</ecNumber>
    </submittedName>
</protein>
<comment type="cofactor">
    <cofactor evidence="1">
        <name>FAD</name>
        <dbReference type="ChEBI" id="CHEBI:57692"/>
    </cofactor>
</comment>
<dbReference type="RefSeq" id="WP_263253194.1">
    <property type="nucleotide sequence ID" value="NZ_BAABLT010000039.1"/>
</dbReference>
<dbReference type="PRINTS" id="PR00411">
    <property type="entry name" value="PNDRDTASEI"/>
</dbReference>
<sequence>MTTPHLDVIVVGAGLSGVGAAYRLQTRSPRRTYAVFEARDAIGGTWDLFRYPGIRSDSDMNTLGYPFRPWTGEKSIADGASIRQYVRDTAREHGIERRIRFRHRVVAASWSSEDAAWTVRVEVGEDREVRTYTCSFLFLCTGYYRYDRGHSVDFPGREDFRGRVVHPQHWPADLDHTGHRVVVIGSGATAMTLVPAMAEEAEHVTMVQRSPGYVLSLPSRNPVAARLRRRLPTELAYRLIRGRSIALSTINYQLCRRFPRMMARVLRDRVAEQLPDSVPVDPAFTPRYAPWDQRLCVVPDADLFRALHRGEVSVVTDAAESFTEHGVRTASGAEIPADVVVTATGLEMLAFGGIGLTVDGTEIDPGRALAYKGMMFDGVPNLAWCVGYTNSSWTLRADLVAQYVCRLLNHMDRHGHAECRPVAGRAGAGERRPILDLSSNYVLRAADRMPKQGRAWPWAVRQNYLAELVTIRLGRVDDRAMRFRRAPRTRPSRRPATARR</sequence>
<keyword evidence="8" id="KW-1185">Reference proteome</keyword>
<evidence type="ECO:0000256" key="4">
    <source>
        <dbReference type="ARBA" id="ARBA00022827"/>
    </source>
</evidence>
<gene>
    <name evidence="7" type="ORF">ACFQ16_28385</name>
</gene>
<evidence type="ECO:0000256" key="6">
    <source>
        <dbReference type="ARBA" id="ARBA00023033"/>
    </source>
</evidence>
<dbReference type="PANTHER" id="PTHR43872">
    <property type="entry name" value="MONOOXYGENASE, PUTATIVE (AFU_ORTHOLOGUE AFUA_8G02570)-RELATED"/>
    <property type="match status" value="1"/>
</dbReference>
<dbReference type="EC" id="1.14.13.-" evidence="7"/>
<dbReference type="GO" id="GO:0004497">
    <property type="term" value="F:monooxygenase activity"/>
    <property type="evidence" value="ECO:0007669"/>
    <property type="project" value="UniProtKB-KW"/>
</dbReference>
<name>A0ABW3G415_9PSEU</name>
<proteinExistence type="inferred from homology"/>
<dbReference type="Gene3D" id="3.50.50.60">
    <property type="entry name" value="FAD/NAD(P)-binding domain"/>
    <property type="match status" value="2"/>
</dbReference>
<evidence type="ECO:0000313" key="7">
    <source>
        <dbReference type="EMBL" id="MFD0923681.1"/>
    </source>
</evidence>
<dbReference type="Proteomes" id="UP001597018">
    <property type="component" value="Unassembled WGS sequence"/>
</dbReference>
<evidence type="ECO:0000256" key="1">
    <source>
        <dbReference type="ARBA" id="ARBA00001974"/>
    </source>
</evidence>